<sequence length="203" mass="21943">MNSAPLLDPRAARSRDALLAALWTSFQEGRTAPTITDIVKVAGVSRPTFYQHFADVPDLIRAAALERLRELFAHAPQLSDELTGTRFMHARLASLLGELQHDRAVYLPVLHGPAAVPVFADIVRYLADAFVGESPIRTALRAGVDEPEARARAEFLAAGVTWRVITWLAGDQTGDNELEPTVRRLTANIIDASGAGAGTPDLV</sequence>
<protein>
    <submittedName>
        <fullName evidence="4">TetR/AcrR family transcriptional regulator</fullName>
    </submittedName>
</protein>
<evidence type="ECO:0000313" key="5">
    <source>
        <dbReference type="Proteomes" id="UP001597492"/>
    </source>
</evidence>
<evidence type="ECO:0000313" key="4">
    <source>
        <dbReference type="EMBL" id="MFD2757697.1"/>
    </source>
</evidence>
<dbReference type="RefSeq" id="WP_019618311.1">
    <property type="nucleotide sequence ID" value="NZ_JBHUNE010000003.1"/>
</dbReference>
<proteinExistence type="predicted"/>
<evidence type="ECO:0000256" key="2">
    <source>
        <dbReference type="PROSITE-ProRule" id="PRU00335"/>
    </source>
</evidence>
<comment type="caution">
    <text evidence="4">The sequence shown here is derived from an EMBL/GenBank/DDBJ whole genome shotgun (WGS) entry which is preliminary data.</text>
</comment>
<accession>A0ABW5UVJ9</accession>
<gene>
    <name evidence="4" type="ORF">ACFSW7_04805</name>
</gene>
<keyword evidence="5" id="KW-1185">Reference proteome</keyword>
<dbReference type="PROSITE" id="PS50977">
    <property type="entry name" value="HTH_TETR_2"/>
    <property type="match status" value="1"/>
</dbReference>
<evidence type="ECO:0000256" key="1">
    <source>
        <dbReference type="ARBA" id="ARBA00023125"/>
    </source>
</evidence>
<dbReference type="InterPro" id="IPR001647">
    <property type="entry name" value="HTH_TetR"/>
</dbReference>
<keyword evidence="1 2" id="KW-0238">DNA-binding</keyword>
<name>A0ABW5UVJ9_9MICO</name>
<evidence type="ECO:0000259" key="3">
    <source>
        <dbReference type="PROSITE" id="PS50977"/>
    </source>
</evidence>
<dbReference type="EMBL" id="JBHUNE010000003">
    <property type="protein sequence ID" value="MFD2757697.1"/>
    <property type="molecule type" value="Genomic_DNA"/>
</dbReference>
<dbReference type="Proteomes" id="UP001597492">
    <property type="component" value="Unassembled WGS sequence"/>
</dbReference>
<organism evidence="4 5">
    <name type="scientific">Gulosibacter faecalis</name>
    <dbReference type="NCBI Taxonomy" id="272240"/>
    <lineage>
        <taxon>Bacteria</taxon>
        <taxon>Bacillati</taxon>
        <taxon>Actinomycetota</taxon>
        <taxon>Actinomycetes</taxon>
        <taxon>Micrococcales</taxon>
        <taxon>Microbacteriaceae</taxon>
        <taxon>Gulosibacter</taxon>
    </lineage>
</organism>
<dbReference type="SUPFAM" id="SSF46689">
    <property type="entry name" value="Homeodomain-like"/>
    <property type="match status" value="1"/>
</dbReference>
<feature type="DNA-binding region" description="H-T-H motif" evidence="2">
    <location>
        <begin position="34"/>
        <end position="53"/>
    </location>
</feature>
<feature type="domain" description="HTH tetR-type" evidence="3">
    <location>
        <begin position="11"/>
        <end position="71"/>
    </location>
</feature>
<dbReference type="InterPro" id="IPR009057">
    <property type="entry name" value="Homeodomain-like_sf"/>
</dbReference>
<dbReference type="Gene3D" id="1.10.357.10">
    <property type="entry name" value="Tetracycline Repressor, domain 2"/>
    <property type="match status" value="1"/>
</dbReference>
<reference evidence="5" key="1">
    <citation type="journal article" date="2019" name="Int. J. Syst. Evol. Microbiol.">
        <title>The Global Catalogue of Microorganisms (GCM) 10K type strain sequencing project: providing services to taxonomists for standard genome sequencing and annotation.</title>
        <authorList>
            <consortium name="The Broad Institute Genomics Platform"/>
            <consortium name="The Broad Institute Genome Sequencing Center for Infectious Disease"/>
            <person name="Wu L."/>
            <person name="Ma J."/>
        </authorList>
    </citation>
    <scope>NUCLEOTIDE SEQUENCE [LARGE SCALE GENOMIC DNA]</scope>
    <source>
        <strain evidence="5">TISTR 1514</strain>
    </source>
</reference>